<proteinExistence type="predicted"/>
<dbReference type="Proteomes" id="UP000716291">
    <property type="component" value="Unassembled WGS sequence"/>
</dbReference>
<gene>
    <name evidence="3" type="ORF">G6F64_008115</name>
</gene>
<dbReference type="EMBL" id="JAANQT010001286">
    <property type="protein sequence ID" value="KAG1305768.1"/>
    <property type="molecule type" value="Genomic_DNA"/>
</dbReference>
<feature type="compositionally biased region" description="Basic and acidic residues" evidence="1">
    <location>
        <begin position="230"/>
        <end position="242"/>
    </location>
</feature>
<evidence type="ECO:0000256" key="1">
    <source>
        <dbReference type="SAM" id="MobiDB-lite"/>
    </source>
</evidence>
<sequence>MLHILDKEQSGEIFAFSNGSISFWGLQPSQQEKFLDLYIRDKQKSPIKESSEFTVDEDEVTDLKGDVIILNPEGIQLSKLAFSYGLGRAAKFNSIEHDLDDVMPGNNGTRSFLGSSPRAFQIDIKSRLVKKHAIQNPCGAIAALTNAQEDHVVAKEGVSSLIVPIIDLPETNINNDSEDAGDSDYVPSNESEKDSDKSQDESATDNMSIDSQEVNDLQNEAGKIAAPILEKQEYKTDARLSSDDDGIGINSSQ</sequence>
<reference evidence="3" key="1">
    <citation type="journal article" date="2020" name="Microb. Genom.">
        <title>Genetic diversity of clinical and environmental Mucorales isolates obtained from an investigation of mucormycosis cases among solid organ transplant recipients.</title>
        <authorList>
            <person name="Nguyen M.H."/>
            <person name="Kaul D."/>
            <person name="Muto C."/>
            <person name="Cheng S.J."/>
            <person name="Richter R.A."/>
            <person name="Bruno V.M."/>
            <person name="Liu G."/>
            <person name="Beyhan S."/>
            <person name="Sundermann A.J."/>
            <person name="Mounaud S."/>
            <person name="Pasculle A.W."/>
            <person name="Nierman W.C."/>
            <person name="Driscoll E."/>
            <person name="Cumbie R."/>
            <person name="Clancy C.J."/>
            <person name="Dupont C.L."/>
        </authorList>
    </citation>
    <scope>NUCLEOTIDE SEQUENCE</scope>
    <source>
        <strain evidence="3">GL11</strain>
    </source>
</reference>
<name>A0A9P6X5J6_RHIOR</name>
<feature type="domain" description="DUF155" evidence="2">
    <location>
        <begin position="13"/>
        <end position="103"/>
    </location>
</feature>
<dbReference type="InterPro" id="IPR003734">
    <property type="entry name" value="DUF155"/>
</dbReference>
<dbReference type="Pfam" id="PF02582">
    <property type="entry name" value="DUF155"/>
    <property type="match status" value="1"/>
</dbReference>
<dbReference type="AlphaFoldDB" id="A0A9P6X5J6"/>
<keyword evidence="4" id="KW-1185">Reference proteome</keyword>
<comment type="caution">
    <text evidence="3">The sequence shown here is derived from an EMBL/GenBank/DDBJ whole genome shotgun (WGS) entry which is preliminary data.</text>
</comment>
<accession>A0A9P6X5J6</accession>
<evidence type="ECO:0000259" key="2">
    <source>
        <dbReference type="Pfam" id="PF02582"/>
    </source>
</evidence>
<feature type="compositionally biased region" description="Polar residues" evidence="1">
    <location>
        <begin position="204"/>
        <end position="218"/>
    </location>
</feature>
<evidence type="ECO:0000313" key="3">
    <source>
        <dbReference type="EMBL" id="KAG1305768.1"/>
    </source>
</evidence>
<evidence type="ECO:0000313" key="4">
    <source>
        <dbReference type="Proteomes" id="UP000716291"/>
    </source>
</evidence>
<feature type="compositionally biased region" description="Basic and acidic residues" evidence="1">
    <location>
        <begin position="190"/>
        <end position="200"/>
    </location>
</feature>
<organism evidence="3 4">
    <name type="scientific">Rhizopus oryzae</name>
    <name type="common">Mucormycosis agent</name>
    <name type="synonym">Rhizopus arrhizus var. delemar</name>
    <dbReference type="NCBI Taxonomy" id="64495"/>
    <lineage>
        <taxon>Eukaryota</taxon>
        <taxon>Fungi</taxon>
        <taxon>Fungi incertae sedis</taxon>
        <taxon>Mucoromycota</taxon>
        <taxon>Mucoromycotina</taxon>
        <taxon>Mucoromycetes</taxon>
        <taxon>Mucorales</taxon>
        <taxon>Mucorineae</taxon>
        <taxon>Rhizopodaceae</taxon>
        <taxon>Rhizopus</taxon>
    </lineage>
</organism>
<protein>
    <recommendedName>
        <fullName evidence="2">DUF155 domain-containing protein</fullName>
    </recommendedName>
</protein>
<dbReference type="OrthoDB" id="242766at2759"/>
<feature type="region of interest" description="Disordered" evidence="1">
    <location>
        <begin position="171"/>
        <end position="253"/>
    </location>
</feature>